<dbReference type="SUPFAM" id="SSF53448">
    <property type="entry name" value="Nucleotide-diphospho-sugar transferases"/>
    <property type="match status" value="1"/>
</dbReference>
<feature type="transmembrane region" description="Helical" evidence="1">
    <location>
        <begin position="227"/>
        <end position="250"/>
    </location>
</feature>
<keyword evidence="1" id="KW-1133">Transmembrane helix</keyword>
<dbReference type="InterPro" id="IPR050256">
    <property type="entry name" value="Glycosyltransferase_2"/>
</dbReference>
<dbReference type="CDD" id="cd04179">
    <property type="entry name" value="DPM_DPG-synthase_like"/>
    <property type="match status" value="1"/>
</dbReference>
<dbReference type="AlphaFoldDB" id="A0AAN0XT73"/>
<evidence type="ECO:0000256" key="1">
    <source>
        <dbReference type="SAM" id="Phobius"/>
    </source>
</evidence>
<organism evidence="3 4">
    <name type="scientific">Vibrio breoganii</name>
    <dbReference type="NCBI Taxonomy" id="553239"/>
    <lineage>
        <taxon>Bacteria</taxon>
        <taxon>Pseudomonadati</taxon>
        <taxon>Pseudomonadota</taxon>
        <taxon>Gammaproteobacteria</taxon>
        <taxon>Vibrionales</taxon>
        <taxon>Vibrionaceae</taxon>
        <taxon>Vibrio</taxon>
    </lineage>
</organism>
<dbReference type="InterPro" id="IPR029044">
    <property type="entry name" value="Nucleotide-diphossugar_trans"/>
</dbReference>
<dbReference type="PANTHER" id="PTHR48090:SF7">
    <property type="entry name" value="RFBJ PROTEIN"/>
    <property type="match status" value="1"/>
</dbReference>
<name>A0AAN0XT73_9VIBR</name>
<proteinExistence type="predicted"/>
<evidence type="ECO:0000313" key="3">
    <source>
        <dbReference type="EMBL" id="ANO32216.1"/>
    </source>
</evidence>
<keyword evidence="1" id="KW-0812">Transmembrane</keyword>
<feature type="domain" description="Glycosyltransferase 2-like" evidence="2">
    <location>
        <begin position="8"/>
        <end position="155"/>
    </location>
</feature>
<dbReference type="Proteomes" id="UP000092018">
    <property type="component" value="Chromosome 1"/>
</dbReference>
<dbReference type="EMBL" id="CP016177">
    <property type="protein sequence ID" value="ANO32216.1"/>
    <property type="molecule type" value="Genomic_DNA"/>
</dbReference>
<evidence type="ECO:0000259" key="2">
    <source>
        <dbReference type="Pfam" id="PF00535"/>
    </source>
</evidence>
<dbReference type="Gene3D" id="3.90.550.10">
    <property type="entry name" value="Spore Coat Polysaccharide Biosynthesis Protein SpsA, Chain A"/>
    <property type="match status" value="1"/>
</dbReference>
<evidence type="ECO:0000313" key="4">
    <source>
        <dbReference type="Proteomes" id="UP000092018"/>
    </source>
</evidence>
<feature type="transmembrane region" description="Helical" evidence="1">
    <location>
        <begin position="262"/>
        <end position="284"/>
    </location>
</feature>
<dbReference type="RefSeq" id="WP_065209517.1">
    <property type="nucleotide sequence ID" value="NZ_CP016177.1"/>
</dbReference>
<protein>
    <submittedName>
        <fullName evidence="3">Glycosyltransferase</fullName>
    </submittedName>
</protein>
<dbReference type="Pfam" id="PF00535">
    <property type="entry name" value="Glycos_transf_2"/>
    <property type="match status" value="1"/>
</dbReference>
<dbReference type="KEGG" id="vbr:A6E01_02875"/>
<dbReference type="PANTHER" id="PTHR48090">
    <property type="entry name" value="UNDECAPRENYL-PHOSPHATE 4-DEOXY-4-FORMAMIDO-L-ARABINOSE TRANSFERASE-RELATED"/>
    <property type="match status" value="1"/>
</dbReference>
<gene>
    <name evidence="3" type="ORF">A6E01_02875</name>
</gene>
<keyword evidence="1" id="KW-0472">Membrane</keyword>
<sequence>MNNLDIAVLLPCYNEQGAIGDTVKAFKKALPNATIYVYDNNSTDDTIKEAQEAGATIRKEYRQGKGEVVRRMFADIQADIYIMADGDNTYDASVCPDLVAQLIEDNLDMIVGTRSRDLESYPKGHVLGNKFFSFLVNTAFNSNLEDVFSGYRVMSNRFVKSTPLFSDGFEVETELTVHALQNKIPTREVRTIYASRPDGTSSKLKTYHDGFKILKFIIFILRDVRPLLFFSSLSVILITISLLLGTPVIIDFLDSGLVKRFPTAILASSIAIISVFSLFIGLLLDNVSRGRKEQKLFKYIATTYFK</sequence>
<reference evidence="3 4" key="1">
    <citation type="submission" date="2016-06" db="EMBL/GenBank/DDBJ databases">
        <title>Adaptive Radiation by Waves of Gene Transfer Leads to Fine-Scale Resource Partitioning in Marine Microbes.</title>
        <authorList>
            <person name="Hehemann J.-H."/>
            <person name="Arevalo P."/>
            <person name="Datta M.S."/>
            <person name="Yu X."/>
            <person name="Corzett C."/>
            <person name="Henschel A."/>
            <person name="Preheim S.P."/>
            <person name="Timberlake S."/>
            <person name="Alm E.J."/>
            <person name="Polz M.F."/>
        </authorList>
    </citation>
    <scope>NUCLEOTIDE SEQUENCE [LARGE SCALE GENOMIC DNA]</scope>
    <source>
        <strain evidence="3 4">FF50</strain>
    </source>
</reference>
<accession>A0AAN0XT73</accession>
<dbReference type="InterPro" id="IPR001173">
    <property type="entry name" value="Glyco_trans_2-like"/>
</dbReference>